<dbReference type="Proteomes" id="UP001341840">
    <property type="component" value="Unassembled WGS sequence"/>
</dbReference>
<name>A0ABU6QSY5_9FABA</name>
<dbReference type="EMBL" id="JASCZI010001052">
    <property type="protein sequence ID" value="MED6114169.1"/>
    <property type="molecule type" value="Genomic_DNA"/>
</dbReference>
<evidence type="ECO:0000313" key="1">
    <source>
        <dbReference type="EMBL" id="MED6114169.1"/>
    </source>
</evidence>
<sequence>MIKEKAIAFQDAKAMTKIETLGFKHADEPKGYDGDAAEGDGKKVQAYVSRAGEYSAEKAREKKDMAAQRPENPIQRRMQRIYGLFYQQLLQAVLMASPLPAKAAACGGDLHGWWTFIKIGMLSHP</sequence>
<accession>A0ABU6QSY5</accession>
<keyword evidence="2" id="KW-1185">Reference proteome</keyword>
<proteinExistence type="predicted"/>
<evidence type="ECO:0000313" key="2">
    <source>
        <dbReference type="Proteomes" id="UP001341840"/>
    </source>
</evidence>
<reference evidence="1 2" key="1">
    <citation type="journal article" date="2023" name="Plants (Basel)">
        <title>Bridging the Gap: Combining Genomics and Transcriptomics Approaches to Understand Stylosanthes scabra, an Orphan Legume from the Brazilian Caatinga.</title>
        <authorList>
            <person name="Ferreira-Neto J.R.C."/>
            <person name="da Silva M.D."/>
            <person name="Binneck E."/>
            <person name="de Melo N.F."/>
            <person name="da Silva R.H."/>
            <person name="de Melo A.L.T.M."/>
            <person name="Pandolfi V."/>
            <person name="Bustamante F.O."/>
            <person name="Brasileiro-Vidal A.C."/>
            <person name="Benko-Iseppon A.M."/>
        </authorList>
    </citation>
    <scope>NUCLEOTIDE SEQUENCE [LARGE SCALE GENOMIC DNA]</scope>
    <source>
        <tissue evidence="1">Leaves</tissue>
    </source>
</reference>
<organism evidence="1 2">
    <name type="scientific">Stylosanthes scabra</name>
    <dbReference type="NCBI Taxonomy" id="79078"/>
    <lineage>
        <taxon>Eukaryota</taxon>
        <taxon>Viridiplantae</taxon>
        <taxon>Streptophyta</taxon>
        <taxon>Embryophyta</taxon>
        <taxon>Tracheophyta</taxon>
        <taxon>Spermatophyta</taxon>
        <taxon>Magnoliopsida</taxon>
        <taxon>eudicotyledons</taxon>
        <taxon>Gunneridae</taxon>
        <taxon>Pentapetalae</taxon>
        <taxon>rosids</taxon>
        <taxon>fabids</taxon>
        <taxon>Fabales</taxon>
        <taxon>Fabaceae</taxon>
        <taxon>Papilionoideae</taxon>
        <taxon>50 kb inversion clade</taxon>
        <taxon>dalbergioids sensu lato</taxon>
        <taxon>Dalbergieae</taxon>
        <taxon>Pterocarpus clade</taxon>
        <taxon>Stylosanthes</taxon>
    </lineage>
</organism>
<protein>
    <submittedName>
        <fullName evidence="1">Uncharacterized protein</fullName>
    </submittedName>
</protein>
<gene>
    <name evidence="1" type="ORF">PIB30_077680</name>
</gene>
<comment type="caution">
    <text evidence="1">The sequence shown here is derived from an EMBL/GenBank/DDBJ whole genome shotgun (WGS) entry which is preliminary data.</text>
</comment>